<dbReference type="InterPro" id="IPR027417">
    <property type="entry name" value="P-loop_NTPase"/>
</dbReference>
<comment type="caution">
    <text evidence="2">The sequence shown here is derived from an EMBL/GenBank/DDBJ whole genome shotgun (WGS) entry which is preliminary data.</text>
</comment>
<feature type="domain" description="CobW C-terminal" evidence="1">
    <location>
        <begin position="230"/>
        <end position="317"/>
    </location>
</feature>
<dbReference type="AlphaFoldDB" id="A0A3N2B9V8"/>
<protein>
    <submittedName>
        <fullName evidence="2">G3E family GTPase</fullName>
    </submittedName>
</protein>
<dbReference type="Pfam" id="PF07683">
    <property type="entry name" value="CobW_C"/>
    <property type="match status" value="1"/>
</dbReference>
<dbReference type="PANTHER" id="PTHR13748">
    <property type="entry name" value="COBW-RELATED"/>
    <property type="match status" value="1"/>
</dbReference>
<dbReference type="CDD" id="cd03112">
    <property type="entry name" value="CobW-like"/>
    <property type="match status" value="1"/>
</dbReference>
<dbReference type="OrthoDB" id="9808822at2"/>
<dbReference type="EMBL" id="RKHK01000001">
    <property type="protein sequence ID" value="ROR71932.1"/>
    <property type="molecule type" value="Genomic_DNA"/>
</dbReference>
<gene>
    <name evidence="2" type="ORF">EDD31_0271</name>
</gene>
<evidence type="ECO:0000259" key="1">
    <source>
        <dbReference type="SMART" id="SM00833"/>
    </source>
</evidence>
<dbReference type="InterPro" id="IPR011629">
    <property type="entry name" value="CobW-like_C"/>
</dbReference>
<dbReference type="SMART" id="SM00833">
    <property type="entry name" value="CobW_C"/>
    <property type="match status" value="1"/>
</dbReference>
<accession>A0A3N2B9V8</accession>
<dbReference type="SUPFAM" id="SSF90002">
    <property type="entry name" value="Hypothetical protein YjiA, C-terminal domain"/>
    <property type="match status" value="1"/>
</dbReference>
<name>A0A3N2B9V8_9MICO</name>
<dbReference type="PANTHER" id="PTHR13748:SF62">
    <property type="entry name" value="COBW DOMAIN-CONTAINING PROTEIN"/>
    <property type="match status" value="1"/>
</dbReference>
<dbReference type="Proteomes" id="UP000280668">
    <property type="component" value="Unassembled WGS sequence"/>
</dbReference>
<organism evidence="2 3">
    <name type="scientific">Bogoriella caseilytica</name>
    <dbReference type="NCBI Taxonomy" id="56055"/>
    <lineage>
        <taxon>Bacteria</taxon>
        <taxon>Bacillati</taxon>
        <taxon>Actinomycetota</taxon>
        <taxon>Actinomycetes</taxon>
        <taxon>Micrococcales</taxon>
        <taxon>Bogoriellaceae</taxon>
        <taxon>Bogoriella</taxon>
    </lineage>
</organism>
<proteinExistence type="predicted"/>
<dbReference type="GO" id="GO:0005737">
    <property type="term" value="C:cytoplasm"/>
    <property type="evidence" value="ECO:0007669"/>
    <property type="project" value="TreeGrafter"/>
</dbReference>
<sequence length="340" mass="35621">MTTPRPQVPVIVLAGYLGAGKTTLLNHVLRQPGARVGVVINDFGDINVDAAWVSGQIDEPAAISGGCLCCISDTNELDTALERLAAPRLRLDAIIVEASGLADPATLARMVRFSGAEGTRLGGVAEVVDAVHHAHTAPSGHDAATRWGAASLVVVNKLDLLSPGDRAAYVGAIADTVHARNPRALVVGTSAGSIDPALLYGVSEAADDPAQLPLRELLLEEARPHPHVHADAVSVRAPAGADPGRVIDLLERPPAGVYRMKGTVVVRSGTRWRSYAVNLVGSSIHVASAPRAERSELAAIGLHLDVDTVRHRLDHAVAPGAGAPPAVGLRRLQRYRRLSR</sequence>
<evidence type="ECO:0000313" key="2">
    <source>
        <dbReference type="EMBL" id="ROR71932.1"/>
    </source>
</evidence>
<dbReference type="SUPFAM" id="SSF52540">
    <property type="entry name" value="P-loop containing nucleoside triphosphate hydrolases"/>
    <property type="match status" value="1"/>
</dbReference>
<keyword evidence="3" id="KW-1185">Reference proteome</keyword>
<dbReference type="RefSeq" id="WP_123302581.1">
    <property type="nucleotide sequence ID" value="NZ_RKHK01000001.1"/>
</dbReference>
<reference evidence="2 3" key="1">
    <citation type="submission" date="2018-11" db="EMBL/GenBank/DDBJ databases">
        <title>Sequencing the genomes of 1000 actinobacteria strains.</title>
        <authorList>
            <person name="Klenk H.-P."/>
        </authorList>
    </citation>
    <scope>NUCLEOTIDE SEQUENCE [LARGE SCALE GENOMIC DNA]</scope>
    <source>
        <strain evidence="2 3">DSM 11294</strain>
    </source>
</reference>
<dbReference type="InterPro" id="IPR051316">
    <property type="entry name" value="Zinc-reg_GTPase_activator"/>
</dbReference>
<dbReference type="Pfam" id="PF02492">
    <property type="entry name" value="cobW"/>
    <property type="match status" value="1"/>
</dbReference>
<dbReference type="InterPro" id="IPR003495">
    <property type="entry name" value="CobW/HypB/UreG_nucleotide-bd"/>
</dbReference>
<dbReference type="Gene3D" id="3.40.50.300">
    <property type="entry name" value="P-loop containing nucleotide triphosphate hydrolases"/>
    <property type="match status" value="1"/>
</dbReference>
<evidence type="ECO:0000313" key="3">
    <source>
        <dbReference type="Proteomes" id="UP000280668"/>
    </source>
</evidence>